<evidence type="ECO:0000313" key="1">
    <source>
        <dbReference type="EMBL" id="KAK3749225.1"/>
    </source>
</evidence>
<comment type="caution">
    <text evidence="1">The sequence shown here is derived from an EMBL/GenBank/DDBJ whole genome shotgun (WGS) entry which is preliminary data.</text>
</comment>
<organism evidence="1 2">
    <name type="scientific">Elysia crispata</name>
    <name type="common">lettuce slug</name>
    <dbReference type="NCBI Taxonomy" id="231223"/>
    <lineage>
        <taxon>Eukaryota</taxon>
        <taxon>Metazoa</taxon>
        <taxon>Spiralia</taxon>
        <taxon>Lophotrochozoa</taxon>
        <taxon>Mollusca</taxon>
        <taxon>Gastropoda</taxon>
        <taxon>Heterobranchia</taxon>
        <taxon>Euthyneura</taxon>
        <taxon>Panpulmonata</taxon>
        <taxon>Sacoglossa</taxon>
        <taxon>Placobranchoidea</taxon>
        <taxon>Plakobranchidae</taxon>
        <taxon>Elysia</taxon>
    </lineage>
</organism>
<name>A0AAE1D164_9GAST</name>
<dbReference type="EMBL" id="JAWDGP010005950">
    <property type="protein sequence ID" value="KAK3749225.1"/>
    <property type="molecule type" value="Genomic_DNA"/>
</dbReference>
<reference evidence="1" key="1">
    <citation type="journal article" date="2023" name="G3 (Bethesda)">
        <title>A reference genome for the long-term kleptoplast-retaining sea slug Elysia crispata morphotype clarki.</title>
        <authorList>
            <person name="Eastman K.E."/>
            <person name="Pendleton A.L."/>
            <person name="Shaikh M.A."/>
            <person name="Suttiyut T."/>
            <person name="Ogas R."/>
            <person name="Tomko P."/>
            <person name="Gavelis G."/>
            <person name="Widhalm J.R."/>
            <person name="Wisecaver J.H."/>
        </authorList>
    </citation>
    <scope>NUCLEOTIDE SEQUENCE</scope>
    <source>
        <strain evidence="1">ECLA1</strain>
    </source>
</reference>
<sequence>MSSETEKSIHKLAPAHGRVCWRLLASSLNLGVARFDWAARMRVGPRQANCRFSTGPAPKGPGSNGRLGHVAGFRPVCTGRSFFSPEVSVRLYAPCYLPRPYLPLSCGVPIYDAVKRQFRCQQG</sequence>
<gene>
    <name evidence="1" type="ORF">RRG08_038611</name>
</gene>
<dbReference type="Proteomes" id="UP001283361">
    <property type="component" value="Unassembled WGS sequence"/>
</dbReference>
<evidence type="ECO:0000313" key="2">
    <source>
        <dbReference type="Proteomes" id="UP001283361"/>
    </source>
</evidence>
<accession>A0AAE1D164</accession>
<keyword evidence="2" id="KW-1185">Reference proteome</keyword>
<dbReference type="AlphaFoldDB" id="A0AAE1D164"/>
<proteinExistence type="predicted"/>
<protein>
    <submittedName>
        <fullName evidence="1">Uncharacterized protein</fullName>
    </submittedName>
</protein>